<evidence type="ECO:0000256" key="1">
    <source>
        <dbReference type="RuleBase" id="RU362114"/>
    </source>
</evidence>
<accession>A0A9P1FLU0</accession>
<reference evidence="3" key="1">
    <citation type="submission" date="2022-10" db="EMBL/GenBank/DDBJ databases">
        <authorList>
            <person name="Chen Y."/>
            <person name="Dougan E. K."/>
            <person name="Chan C."/>
            <person name="Rhodes N."/>
            <person name="Thang M."/>
        </authorList>
    </citation>
    <scope>NUCLEOTIDE SEQUENCE</scope>
</reference>
<dbReference type="GO" id="GO:0003950">
    <property type="term" value="F:NAD+ poly-ADP-ribosyltransferase activity"/>
    <property type="evidence" value="ECO:0007669"/>
    <property type="project" value="UniProtKB-UniRule"/>
</dbReference>
<dbReference type="GO" id="GO:0005634">
    <property type="term" value="C:nucleus"/>
    <property type="evidence" value="ECO:0007669"/>
    <property type="project" value="TreeGrafter"/>
</dbReference>
<protein>
    <recommendedName>
        <fullName evidence="1">Poly [ADP-ribose] polymerase</fullName>
        <shortName evidence="1">PARP</shortName>
        <ecNumber evidence="1">2.4.2.-</ecNumber>
    </recommendedName>
</protein>
<dbReference type="AlphaFoldDB" id="A0A9P1FLU0"/>
<dbReference type="Pfam" id="PF00644">
    <property type="entry name" value="PARP"/>
    <property type="match status" value="1"/>
</dbReference>
<comment type="caution">
    <text evidence="3">The sequence shown here is derived from an EMBL/GenBank/DDBJ whole genome shotgun (WGS) entry which is preliminary data.</text>
</comment>
<dbReference type="InterPro" id="IPR051712">
    <property type="entry name" value="ARTD-AVP"/>
</dbReference>
<keyword evidence="1" id="KW-0520">NAD</keyword>
<dbReference type="GO" id="GO:1990404">
    <property type="term" value="F:NAD+-protein mono-ADP-ribosyltransferase activity"/>
    <property type="evidence" value="ECO:0007669"/>
    <property type="project" value="TreeGrafter"/>
</dbReference>
<dbReference type="SUPFAM" id="SSF56399">
    <property type="entry name" value="ADP-ribosylation"/>
    <property type="match status" value="1"/>
</dbReference>
<dbReference type="OrthoDB" id="411019at2759"/>
<feature type="domain" description="PARP catalytic" evidence="2">
    <location>
        <begin position="193"/>
        <end position="429"/>
    </location>
</feature>
<evidence type="ECO:0000313" key="5">
    <source>
        <dbReference type="Proteomes" id="UP001152797"/>
    </source>
</evidence>
<dbReference type="Gene3D" id="3.90.228.10">
    <property type="match status" value="1"/>
</dbReference>
<dbReference type="EMBL" id="CAMXCT030000435">
    <property type="protein sequence ID" value="CAL4766084.1"/>
    <property type="molecule type" value="Genomic_DNA"/>
</dbReference>
<evidence type="ECO:0000313" key="3">
    <source>
        <dbReference type="EMBL" id="CAI3978772.1"/>
    </source>
</evidence>
<dbReference type="Proteomes" id="UP001152797">
    <property type="component" value="Unassembled WGS sequence"/>
</dbReference>
<dbReference type="PANTHER" id="PTHR45740:SF2">
    <property type="entry name" value="POLY [ADP-RIBOSE] POLYMERASE"/>
    <property type="match status" value="1"/>
</dbReference>
<dbReference type="InterPro" id="IPR012317">
    <property type="entry name" value="Poly(ADP-ribose)pol_cat_dom"/>
</dbReference>
<keyword evidence="1" id="KW-0328">Glycosyltransferase</keyword>
<keyword evidence="5" id="KW-1185">Reference proteome</keyword>
<dbReference type="EC" id="2.4.2.-" evidence="1"/>
<name>A0A9P1FLU0_9DINO</name>
<dbReference type="EMBL" id="CAMXCT020000435">
    <property type="protein sequence ID" value="CAL1132147.1"/>
    <property type="molecule type" value="Genomic_DNA"/>
</dbReference>
<dbReference type="PROSITE" id="PS51059">
    <property type="entry name" value="PARP_CATALYTIC"/>
    <property type="match status" value="1"/>
</dbReference>
<keyword evidence="1" id="KW-0808">Transferase</keyword>
<dbReference type="PANTHER" id="PTHR45740">
    <property type="entry name" value="POLY [ADP-RIBOSE] POLYMERASE"/>
    <property type="match status" value="1"/>
</dbReference>
<reference evidence="4" key="2">
    <citation type="submission" date="2024-04" db="EMBL/GenBank/DDBJ databases">
        <authorList>
            <person name="Chen Y."/>
            <person name="Shah S."/>
            <person name="Dougan E. K."/>
            <person name="Thang M."/>
            <person name="Chan C."/>
        </authorList>
    </citation>
    <scope>NUCLEOTIDE SEQUENCE [LARGE SCALE GENOMIC DNA]</scope>
</reference>
<gene>
    <name evidence="3" type="ORF">C1SCF055_LOCUS6775</name>
</gene>
<dbReference type="EMBL" id="CAMXCT010000435">
    <property type="protein sequence ID" value="CAI3978772.1"/>
    <property type="molecule type" value="Genomic_DNA"/>
</dbReference>
<organism evidence="3">
    <name type="scientific">Cladocopium goreaui</name>
    <dbReference type="NCBI Taxonomy" id="2562237"/>
    <lineage>
        <taxon>Eukaryota</taxon>
        <taxon>Sar</taxon>
        <taxon>Alveolata</taxon>
        <taxon>Dinophyceae</taxon>
        <taxon>Suessiales</taxon>
        <taxon>Symbiodiniaceae</taxon>
        <taxon>Cladocopium</taxon>
    </lineage>
</organism>
<sequence>MFGSLGRAFDSVMKDMRGGYSKAKEEQSKLAKDLQYGVDALRAGVEEFKDDVASKAREGVMTLAESPARVQKLLTNQMDEALARHDNHMVNQLLDNAIANHLVGAQAPSIIRSAAQQQARRQLREAIDCADPKRIKGALVAAKRLNATELPEFEEAVSKYKDLRKLPVGWDVSLMVLRREGGRMVAKLELEDPNVRGRFQRLLDLTHRKVYTRDRNGEAVPERLQLLTVSAVTNDESWAQYVARREAVRREIDADITDFHRYDVDTLARGDPLEDGGESAESIALALAEDFASPLMAEVNEVFLFHGTSAAAAEKIKTHDFRVNLAGSNAGTLYGRGIYFSENSTKSDEYASPLSNGVRHLLLCRVTLGRVFYSDVKDTDPRACEDACLKGKFHSILGDRKKCRGTFREFVVFDEEQVYTNYILTYRRE</sequence>
<proteinExistence type="predicted"/>
<evidence type="ECO:0000313" key="4">
    <source>
        <dbReference type="EMBL" id="CAL1132147.1"/>
    </source>
</evidence>
<evidence type="ECO:0000259" key="2">
    <source>
        <dbReference type="PROSITE" id="PS51059"/>
    </source>
</evidence>